<evidence type="ECO:0000313" key="4">
    <source>
        <dbReference type="RefSeq" id="XP_071923293.1"/>
    </source>
</evidence>
<dbReference type="Proteomes" id="UP001652660">
    <property type="component" value="Chromosome 10e"/>
</dbReference>
<evidence type="ECO:0008006" key="5">
    <source>
        <dbReference type="Google" id="ProtNLM"/>
    </source>
</evidence>
<evidence type="ECO:0000313" key="3">
    <source>
        <dbReference type="Proteomes" id="UP001652660"/>
    </source>
</evidence>
<feature type="transmembrane region" description="Helical" evidence="2">
    <location>
        <begin position="58"/>
        <end position="78"/>
    </location>
</feature>
<organism evidence="3 4">
    <name type="scientific">Coffea arabica</name>
    <name type="common">Arabian coffee</name>
    <dbReference type="NCBI Taxonomy" id="13443"/>
    <lineage>
        <taxon>Eukaryota</taxon>
        <taxon>Viridiplantae</taxon>
        <taxon>Streptophyta</taxon>
        <taxon>Embryophyta</taxon>
        <taxon>Tracheophyta</taxon>
        <taxon>Spermatophyta</taxon>
        <taxon>Magnoliopsida</taxon>
        <taxon>eudicotyledons</taxon>
        <taxon>Gunneridae</taxon>
        <taxon>Pentapetalae</taxon>
        <taxon>asterids</taxon>
        <taxon>lamiids</taxon>
        <taxon>Gentianales</taxon>
        <taxon>Rubiaceae</taxon>
        <taxon>Ixoroideae</taxon>
        <taxon>Gardenieae complex</taxon>
        <taxon>Bertiereae - Coffeeae clade</taxon>
        <taxon>Coffeeae</taxon>
        <taxon>Coffea</taxon>
    </lineage>
</organism>
<dbReference type="PANTHER" id="PTHR47584:SF14">
    <property type="entry name" value="L10-INTERACTING MYB DOMAIN-CONTAINING PROTEIN-LIKE"/>
    <property type="match status" value="1"/>
</dbReference>
<evidence type="ECO:0000256" key="2">
    <source>
        <dbReference type="SAM" id="Phobius"/>
    </source>
</evidence>
<dbReference type="PANTHER" id="PTHR47584">
    <property type="match status" value="1"/>
</dbReference>
<dbReference type="InterPro" id="IPR045026">
    <property type="entry name" value="LIMYB"/>
</dbReference>
<reference evidence="4" key="1">
    <citation type="submission" date="2025-08" db="UniProtKB">
        <authorList>
            <consortium name="RefSeq"/>
        </authorList>
    </citation>
    <scope>IDENTIFICATION</scope>
    <source>
        <tissue evidence="4">Leaves</tissue>
    </source>
</reference>
<proteinExistence type="predicted"/>
<keyword evidence="2" id="KW-0812">Transmembrane</keyword>
<dbReference type="GeneID" id="140015261"/>
<accession>A0ABM4VUT1</accession>
<keyword evidence="3" id="KW-1185">Reference proteome</keyword>
<protein>
    <recommendedName>
        <fullName evidence="5">Myb/SANT-like domain-containing protein</fullName>
    </recommendedName>
</protein>
<name>A0ABM4VUT1_COFAR</name>
<feature type="region of interest" description="Disordered" evidence="1">
    <location>
        <begin position="208"/>
        <end position="242"/>
    </location>
</feature>
<dbReference type="RefSeq" id="XP_071923293.1">
    <property type="nucleotide sequence ID" value="XM_072067192.1"/>
</dbReference>
<gene>
    <name evidence="4" type="primary">LOC140015261</name>
</gene>
<evidence type="ECO:0000256" key="1">
    <source>
        <dbReference type="SAM" id="MobiDB-lite"/>
    </source>
</evidence>
<feature type="region of interest" description="Disordered" evidence="1">
    <location>
        <begin position="1"/>
        <end position="24"/>
    </location>
</feature>
<keyword evidence="2" id="KW-1133">Transmembrane helix</keyword>
<keyword evidence="2" id="KW-0472">Membrane</keyword>
<feature type="compositionally biased region" description="Polar residues" evidence="1">
    <location>
        <begin position="217"/>
        <end position="242"/>
    </location>
</feature>
<sequence length="346" mass="38663">MPNKRKRSLSGPTTPPRLSEASSVHSVTDSNDYIQSLVNYFRAYQIFSRTIPESMDKYCYLVYATMISIIVTGKQYAWTVYHSKLSQLKKIWCCFAKLKGLRQTSETGIGWDDNRRYFLGEPSRWNNLCLENKDYGYFRSGQCVDKYAILHEVFEAETTTGSQAQASSVPPSIYNPRKRVGQSCGQVLLSPLANEMYNVGQETEFDKDAPIAGVKRGSSSQEITSSLPSASRGSKSNRNTSDPFVECANSLSTLANSKLHIRSRRKSENEKFGPDMAAQVVESFQGLDKGVKLTAVLALQDDKWRKTFLSLSCEMQEYWLSSLESALQKGPDGKYTTLGLACVLSG</sequence>